<evidence type="ECO:0000313" key="2">
    <source>
        <dbReference type="Proteomes" id="UP001596147"/>
    </source>
</evidence>
<dbReference type="EMBL" id="JBHSMC010000026">
    <property type="protein sequence ID" value="MFC5466385.1"/>
    <property type="molecule type" value="Genomic_DNA"/>
</dbReference>
<keyword evidence="2" id="KW-1185">Reference proteome</keyword>
<name>A0ABW0LKH5_9BACI</name>
<evidence type="ECO:0008006" key="3">
    <source>
        <dbReference type="Google" id="ProtNLM"/>
    </source>
</evidence>
<reference evidence="2" key="1">
    <citation type="journal article" date="2019" name="Int. J. Syst. Evol. Microbiol.">
        <title>The Global Catalogue of Microorganisms (GCM) 10K type strain sequencing project: providing services to taxonomists for standard genome sequencing and annotation.</title>
        <authorList>
            <consortium name="The Broad Institute Genomics Platform"/>
            <consortium name="The Broad Institute Genome Sequencing Center for Infectious Disease"/>
            <person name="Wu L."/>
            <person name="Ma J."/>
        </authorList>
    </citation>
    <scope>NUCLEOTIDE SEQUENCE [LARGE SCALE GENOMIC DNA]</scope>
    <source>
        <strain evidence="2">CGMCC 1.12237</strain>
    </source>
</reference>
<dbReference type="Proteomes" id="UP001596147">
    <property type="component" value="Unassembled WGS sequence"/>
</dbReference>
<organism evidence="1 2">
    <name type="scientific">Lederbergia graminis</name>
    <dbReference type="NCBI Taxonomy" id="735518"/>
    <lineage>
        <taxon>Bacteria</taxon>
        <taxon>Bacillati</taxon>
        <taxon>Bacillota</taxon>
        <taxon>Bacilli</taxon>
        <taxon>Bacillales</taxon>
        <taxon>Bacillaceae</taxon>
        <taxon>Lederbergia</taxon>
    </lineage>
</organism>
<dbReference type="InterPro" id="IPR016195">
    <property type="entry name" value="Pol/histidinol_Pase-like"/>
</dbReference>
<dbReference type="Gene3D" id="3.20.20.140">
    <property type="entry name" value="Metal-dependent hydrolases"/>
    <property type="match status" value="1"/>
</dbReference>
<accession>A0ABW0LKH5</accession>
<protein>
    <recommendedName>
        <fullName evidence="3">DUF3604 domain-containing protein</fullName>
    </recommendedName>
</protein>
<proteinExistence type="predicted"/>
<dbReference type="RefSeq" id="WP_382354353.1">
    <property type="nucleotide sequence ID" value="NZ_JBHSMC010000026.1"/>
</dbReference>
<sequence length="514" mass="59472">MKLSKYQILFTDLHSNVHHEHVEDLDTWYQQAKELLDFWAIAYYPYYMRKHESGMPVEDIYPMETVLDDWEKIKKFLRLQEDANFPVFLGYEWQGACLDGDHNVFFKEDGDFYNPRRYRELCELLPPDAIAIPHHLAYSLGHRGKNWSTHDCKRSPFAEIYSSHGSSESGYTDIHMNRHIHMGPRTGGTSIMDGLKAGHEIGIIASGDNHVVPATFGHGYAAVLAKNNSKEEIWDAFIKRRVYGVSHNKILLNYEINGHSMGESFETTEDEFTHEVQVEAGDAVSRIELIKDGIVYKTYVHNGKWENQPSEQIVTFKFKIEHGWGPDTRIFPDITSKLWHGKIKTEGEIVSVEKCWTSPGQKLISLTNKELEYELTSYKSTQTGKWMGPSPVLTEGFIVEIRAPLHSTVELEIDGNTYKKKVAELLDNTDLFVLYEEAKALLKDRFGFTDYYRSDPFYHNAYKVRLLKGTSESGYKVNWKFNLKQEEKKSFYFIKVTQRDGATAWSSPIWITKK</sequence>
<gene>
    <name evidence="1" type="ORF">ACFPM4_16820</name>
</gene>
<dbReference type="SUPFAM" id="SSF89550">
    <property type="entry name" value="PHP domain-like"/>
    <property type="match status" value="1"/>
</dbReference>
<evidence type="ECO:0000313" key="1">
    <source>
        <dbReference type="EMBL" id="MFC5466385.1"/>
    </source>
</evidence>
<comment type="caution">
    <text evidence="1">The sequence shown here is derived from an EMBL/GenBank/DDBJ whole genome shotgun (WGS) entry which is preliminary data.</text>
</comment>